<evidence type="ECO:0000259" key="2">
    <source>
        <dbReference type="Pfam" id="PF14028"/>
    </source>
</evidence>
<evidence type="ECO:0000313" key="3">
    <source>
        <dbReference type="EMBL" id="SDS98911.1"/>
    </source>
</evidence>
<dbReference type="Pfam" id="PF04738">
    <property type="entry name" value="Lant_dehydr_N"/>
    <property type="match status" value="1"/>
</dbReference>
<dbReference type="InterPro" id="IPR023809">
    <property type="entry name" value="Thiopep_bacteriocin_synth_dom"/>
</dbReference>
<gene>
    <name evidence="3" type="ORF">SAMN05216490_2243</name>
</gene>
<feature type="domain" description="Lantibiotic dehydratase N-terminal" evidence="1">
    <location>
        <begin position="35"/>
        <end position="662"/>
    </location>
</feature>
<name>A0A1H1WQK5_MUCMA</name>
<dbReference type="AlphaFoldDB" id="A0A1H1WQK5"/>
<dbReference type="OrthoDB" id="1273722at2"/>
<dbReference type="InterPro" id="IPR006827">
    <property type="entry name" value="Lant_deHydtase_N"/>
</dbReference>
<keyword evidence="4" id="KW-1185">Reference proteome</keyword>
<sequence length="1034" mass="119869">MLNVCFSPYLFLRTPALSYDDYNSSMLEEMLNSQFFQAAIFFASESLYMELSRCNFNYQSLDKKVKLSLQKYFNRMCYRPTPFGMFSAFSSHNWSDSKNTGPCVLDNEKHIYVNPDFQFTVNIAKKMEKSAGFSNVKYYSNNAIYTIKDEKRYLTSAFDLDQEKTDFLISSYKADRLLNKLMSFCKDGKTKIELITWLDNLIDDKDDAVNYIADLVEAGLLVSELYPNMIGEKYFNRLASIAARNTKNKFTEDILAYEKLISSIKQESDVNIKHLTQNSLYLHPEKKLKSMFYVGYERMSQSLIDRKYQDYIKDGLNCLNKLTFGGVTKSLVNFKSKFKARFEDQEIPILLALDRESGIGYEGLEANLATSELLDGIQLDLQSNSLNFSWTPVHEFFLSKLSKNKNEDYILISDRDLEKIQTQSELKCPPSFSVLFRIFDNKIWMEQAGGCTSAAILGRFTLFSERVLEEARYVVSMEEKINKEVVFAEISCFNDEHAANINSSAGIRAYEIPIGVHSTLSRENIINLSDITVSVVDDDIILRSKKLNRIIVPRLSSAYNYSRSELSIFRFLCDLQHQGLKSNFNLDLKSLLPGLNFYPRVEYKNCILFPSTWILGNEEITEIVGGNDTKGSFQKLSEKIRLQKFFALTEGDNQLIFDRDNAESIIMFITVIKNKSSVVLQEVFLDQSTFVGDQTGKPLIGQFAASIYSNDIAYYQNTLAPLQRKSNKIKRVYLPGDEWIYLKLYCHPAISNNLLTKNIKSLVTWLKKQHILKNWYFIRYADPDNHLRVRVQINPNDGTEVLKYFEKKIRHQVEKGSVNNLLLDTYKREIERYGEYTIEYVEKVFQVSSELILAYLKNIFKVPGGYSELHLAIISVNAMLETFFHENARRITLLKCIHESMKHEFDDSKQVKFQLDNKYREHSFFINNMEANREAIIVITGKKEFNNYLKALELLRSNTGQLTDEKLTKLVADLIHMHLNRLFNEKQRKQEFIIYYLLYKYYLSVEARKGKMPLVLPPAPKGHSIDHANEAVFK</sequence>
<feature type="domain" description="Thiopeptide-type bacteriocin biosynthesis" evidence="2">
    <location>
        <begin position="739"/>
        <end position="1002"/>
    </location>
</feature>
<dbReference type="NCBIfam" id="TIGR03891">
    <property type="entry name" value="thiopep_ocin"/>
    <property type="match status" value="1"/>
</dbReference>
<proteinExistence type="predicted"/>
<protein>
    <submittedName>
        <fullName evidence="3">Thiopeptide-type bacteriocin biosynthesis domain-containing protein</fullName>
    </submittedName>
</protein>
<dbReference type="STRING" id="652787.SAMN05216490_2243"/>
<evidence type="ECO:0000259" key="1">
    <source>
        <dbReference type="Pfam" id="PF04738"/>
    </source>
</evidence>
<organism evidence="3 4">
    <name type="scientific">Mucilaginibacter mallensis</name>
    <dbReference type="NCBI Taxonomy" id="652787"/>
    <lineage>
        <taxon>Bacteria</taxon>
        <taxon>Pseudomonadati</taxon>
        <taxon>Bacteroidota</taxon>
        <taxon>Sphingobacteriia</taxon>
        <taxon>Sphingobacteriales</taxon>
        <taxon>Sphingobacteriaceae</taxon>
        <taxon>Mucilaginibacter</taxon>
    </lineage>
</organism>
<accession>A0A1H1WQK5</accession>
<evidence type="ECO:0000313" key="4">
    <source>
        <dbReference type="Proteomes" id="UP000199679"/>
    </source>
</evidence>
<dbReference type="Pfam" id="PF14028">
    <property type="entry name" value="Lant_dehydr_C"/>
    <property type="match status" value="1"/>
</dbReference>
<dbReference type="EMBL" id="LT629740">
    <property type="protein sequence ID" value="SDS98911.1"/>
    <property type="molecule type" value="Genomic_DNA"/>
</dbReference>
<dbReference type="Proteomes" id="UP000199679">
    <property type="component" value="Chromosome I"/>
</dbReference>
<reference evidence="3 4" key="1">
    <citation type="submission" date="2016-10" db="EMBL/GenBank/DDBJ databases">
        <authorList>
            <person name="de Groot N.N."/>
        </authorList>
    </citation>
    <scope>NUCLEOTIDE SEQUENCE [LARGE SCALE GENOMIC DNA]</scope>
    <source>
        <strain evidence="3 4">MP1X4</strain>
    </source>
</reference>
<dbReference type="RefSeq" id="WP_091372408.1">
    <property type="nucleotide sequence ID" value="NZ_LT629740.1"/>
</dbReference>